<feature type="transmembrane region" description="Helical" evidence="2">
    <location>
        <begin position="582"/>
        <end position="601"/>
    </location>
</feature>
<feature type="compositionally biased region" description="Low complexity" evidence="1">
    <location>
        <begin position="1"/>
        <end position="17"/>
    </location>
</feature>
<feature type="transmembrane region" description="Helical" evidence="2">
    <location>
        <begin position="361"/>
        <end position="382"/>
    </location>
</feature>
<keyword evidence="2" id="KW-0812">Transmembrane</keyword>
<proteinExistence type="predicted"/>
<evidence type="ECO:0008006" key="5">
    <source>
        <dbReference type="Google" id="ProtNLM"/>
    </source>
</evidence>
<feature type="transmembrane region" description="Helical" evidence="2">
    <location>
        <begin position="536"/>
        <end position="561"/>
    </location>
</feature>
<dbReference type="PANTHER" id="PTHR35322:SF2">
    <property type="entry name" value="PROTEIN CPR-5"/>
    <property type="match status" value="1"/>
</dbReference>
<evidence type="ECO:0000256" key="2">
    <source>
        <dbReference type="SAM" id="Phobius"/>
    </source>
</evidence>
<protein>
    <recommendedName>
        <fullName evidence="5">Protein CPR-5-like</fullName>
    </recommendedName>
</protein>
<gene>
    <name evidence="3" type="ORF">V6N11_059584</name>
</gene>
<sequence>MDADSSSSSSPSSSPRSLQPNGFSACTSASASTVPFNHDSNPTVHNHFPPSKPLIRKKKKKALDRDAPSSSSSSSSFHKGTRLPSKRRILRVRFGSVKRPEVRDLDSIALPLGMSFAAVVAQVLEKIDVTNERLPPDYLSVICTSAVRESLSNVFGDKFDCFVRNFEKSFGSTLRTLRLINESSKHKEKYLSNDSNPHNVESSTSDETTSRRMCYRNSNDTKDSYSDVDLPSVSTRNQLNIHEDVHENIQSGSLNRELAIPGHVNQLVCVNPKTDTDLSVISTIEKSVVEQVRSNDLKTLELSLTMRKLKLKEEQLALNSDLNYLERSKLAMGISKASFKAEKFKSQLEDTRHGELLKKCIDFLVAGLLIMSFLLIYGAYVYSYKRITDATSSCDLSFEFLSELSSCLLCNVMRKIHVASRSVGTENVVYGENECIISCTIKCLTFHKSKPWWIPKQVSSFSSGLNTLKCQVQVVSRMIFGLMLILAVAYLLIQRSGSSKQTMPVTFILLLLGIACGLAGKFCVDTLGGNGYYWLFYWEVLCLLHFLSNVFTSVLFIILYGPVNVSQRTRSTLLPYWIRRSIFYSIMLFVLPLLCGLMPFASPSEWKDHFLLLVLGDGGGI</sequence>
<feature type="transmembrane region" description="Helical" evidence="2">
    <location>
        <begin position="474"/>
        <end position="493"/>
    </location>
</feature>
<feature type="transmembrane region" description="Helical" evidence="2">
    <location>
        <begin position="505"/>
        <end position="524"/>
    </location>
</feature>
<evidence type="ECO:0000313" key="3">
    <source>
        <dbReference type="EMBL" id="KAK8977956.1"/>
    </source>
</evidence>
<keyword evidence="2" id="KW-1133">Transmembrane helix</keyword>
<evidence type="ECO:0000313" key="4">
    <source>
        <dbReference type="Proteomes" id="UP001396334"/>
    </source>
</evidence>
<reference evidence="3 4" key="1">
    <citation type="journal article" date="2024" name="G3 (Bethesda)">
        <title>Genome assembly of Hibiscus sabdariffa L. provides insights into metabolisms of medicinal natural products.</title>
        <authorList>
            <person name="Kim T."/>
        </authorList>
    </citation>
    <scope>NUCLEOTIDE SEQUENCE [LARGE SCALE GENOMIC DNA]</scope>
    <source>
        <strain evidence="3">TK-2024</strain>
        <tissue evidence="3">Old leaves</tissue>
    </source>
</reference>
<dbReference type="PANTHER" id="PTHR35322">
    <property type="entry name" value="PROTEIN CPR-5"/>
    <property type="match status" value="1"/>
</dbReference>
<dbReference type="Proteomes" id="UP001396334">
    <property type="component" value="Unassembled WGS sequence"/>
</dbReference>
<dbReference type="InterPro" id="IPR044708">
    <property type="entry name" value="CPR5"/>
</dbReference>
<comment type="caution">
    <text evidence="3">The sequence shown here is derived from an EMBL/GenBank/DDBJ whole genome shotgun (WGS) entry which is preliminary data.</text>
</comment>
<organism evidence="3 4">
    <name type="scientific">Hibiscus sabdariffa</name>
    <name type="common">roselle</name>
    <dbReference type="NCBI Taxonomy" id="183260"/>
    <lineage>
        <taxon>Eukaryota</taxon>
        <taxon>Viridiplantae</taxon>
        <taxon>Streptophyta</taxon>
        <taxon>Embryophyta</taxon>
        <taxon>Tracheophyta</taxon>
        <taxon>Spermatophyta</taxon>
        <taxon>Magnoliopsida</taxon>
        <taxon>eudicotyledons</taxon>
        <taxon>Gunneridae</taxon>
        <taxon>Pentapetalae</taxon>
        <taxon>rosids</taxon>
        <taxon>malvids</taxon>
        <taxon>Malvales</taxon>
        <taxon>Malvaceae</taxon>
        <taxon>Malvoideae</taxon>
        <taxon>Hibiscus</taxon>
    </lineage>
</organism>
<feature type="region of interest" description="Disordered" evidence="1">
    <location>
        <begin position="1"/>
        <end position="83"/>
    </location>
</feature>
<evidence type="ECO:0000256" key="1">
    <source>
        <dbReference type="SAM" id="MobiDB-lite"/>
    </source>
</evidence>
<dbReference type="EMBL" id="JBBPBN010000115">
    <property type="protein sequence ID" value="KAK8977956.1"/>
    <property type="molecule type" value="Genomic_DNA"/>
</dbReference>
<accession>A0ABR2NPF4</accession>
<feature type="region of interest" description="Disordered" evidence="1">
    <location>
        <begin position="188"/>
        <end position="229"/>
    </location>
</feature>
<name>A0ABR2NPF4_9ROSI</name>
<keyword evidence="4" id="KW-1185">Reference proteome</keyword>
<feature type="compositionally biased region" description="Polar residues" evidence="1">
    <location>
        <begin position="18"/>
        <end position="44"/>
    </location>
</feature>
<keyword evidence="2" id="KW-0472">Membrane</keyword>